<evidence type="ECO:0000259" key="10">
    <source>
        <dbReference type="PROSITE" id="PS50929"/>
    </source>
</evidence>
<comment type="caution">
    <text evidence="11">The sequence shown here is derived from an EMBL/GenBank/DDBJ whole genome shotgun (WGS) entry which is preliminary data.</text>
</comment>
<keyword evidence="4 11" id="KW-0067">ATP-binding</keyword>
<feature type="transmembrane region" description="Helical" evidence="8">
    <location>
        <begin position="120"/>
        <end position="143"/>
    </location>
</feature>
<dbReference type="SMART" id="SM00382">
    <property type="entry name" value="AAA"/>
    <property type="match status" value="1"/>
</dbReference>
<dbReference type="PANTHER" id="PTHR43394">
    <property type="entry name" value="ATP-DEPENDENT PERMEASE MDL1, MITOCHONDRIAL"/>
    <property type="match status" value="1"/>
</dbReference>
<feature type="domain" description="ABC transmembrane type-1" evidence="10">
    <location>
        <begin position="13"/>
        <end position="291"/>
    </location>
</feature>
<evidence type="ECO:0000256" key="8">
    <source>
        <dbReference type="SAM" id="Phobius"/>
    </source>
</evidence>
<evidence type="ECO:0000256" key="4">
    <source>
        <dbReference type="ARBA" id="ARBA00022840"/>
    </source>
</evidence>
<evidence type="ECO:0000313" key="12">
    <source>
        <dbReference type="Proteomes" id="UP001183388"/>
    </source>
</evidence>
<dbReference type="InterPro" id="IPR017871">
    <property type="entry name" value="ABC_transporter-like_CS"/>
</dbReference>
<evidence type="ECO:0000256" key="5">
    <source>
        <dbReference type="ARBA" id="ARBA00022989"/>
    </source>
</evidence>
<evidence type="ECO:0000256" key="1">
    <source>
        <dbReference type="ARBA" id="ARBA00004651"/>
    </source>
</evidence>
<feature type="region of interest" description="Disordered" evidence="7">
    <location>
        <begin position="555"/>
        <end position="578"/>
    </location>
</feature>
<keyword evidence="5 8" id="KW-1133">Transmembrane helix</keyword>
<dbReference type="InterPro" id="IPR003439">
    <property type="entry name" value="ABC_transporter-like_ATP-bd"/>
</dbReference>
<dbReference type="SUPFAM" id="SSF52540">
    <property type="entry name" value="P-loop containing nucleoside triphosphate hydrolases"/>
    <property type="match status" value="1"/>
</dbReference>
<dbReference type="InterPro" id="IPR003593">
    <property type="entry name" value="AAA+_ATPase"/>
</dbReference>
<evidence type="ECO:0000256" key="7">
    <source>
        <dbReference type="SAM" id="MobiDB-lite"/>
    </source>
</evidence>
<dbReference type="InterPro" id="IPR027417">
    <property type="entry name" value="P-loop_NTPase"/>
</dbReference>
<comment type="subcellular location">
    <subcellularLocation>
        <location evidence="1">Cell membrane</location>
        <topology evidence="1">Multi-pass membrane protein</topology>
    </subcellularLocation>
</comment>
<evidence type="ECO:0000313" key="11">
    <source>
        <dbReference type="EMBL" id="MDT0309542.1"/>
    </source>
</evidence>
<dbReference type="Gene3D" id="1.20.1560.10">
    <property type="entry name" value="ABC transporter type 1, transmembrane domain"/>
    <property type="match status" value="1"/>
</dbReference>
<dbReference type="Gene3D" id="3.40.50.300">
    <property type="entry name" value="P-loop containing nucleotide triphosphate hydrolases"/>
    <property type="match status" value="1"/>
</dbReference>
<proteinExistence type="predicted"/>
<dbReference type="Pfam" id="PF00005">
    <property type="entry name" value="ABC_tran"/>
    <property type="match status" value="1"/>
</dbReference>
<dbReference type="GO" id="GO:0005524">
    <property type="term" value="F:ATP binding"/>
    <property type="evidence" value="ECO:0007669"/>
    <property type="project" value="UniProtKB-KW"/>
</dbReference>
<feature type="transmembrane region" description="Helical" evidence="8">
    <location>
        <begin position="50"/>
        <end position="71"/>
    </location>
</feature>
<evidence type="ECO:0000259" key="9">
    <source>
        <dbReference type="PROSITE" id="PS50893"/>
    </source>
</evidence>
<dbReference type="Pfam" id="PF00664">
    <property type="entry name" value="ABC_membrane"/>
    <property type="match status" value="1"/>
</dbReference>
<evidence type="ECO:0000256" key="2">
    <source>
        <dbReference type="ARBA" id="ARBA00022692"/>
    </source>
</evidence>
<keyword evidence="3" id="KW-0547">Nucleotide-binding</keyword>
<accession>A0ABU2LD92</accession>
<feature type="compositionally biased region" description="Basic and acidic residues" evidence="7">
    <location>
        <begin position="568"/>
        <end position="578"/>
    </location>
</feature>
<feature type="domain" description="ABC transporter" evidence="9">
    <location>
        <begin position="323"/>
        <end position="554"/>
    </location>
</feature>
<dbReference type="PROSITE" id="PS50893">
    <property type="entry name" value="ABC_TRANSPORTER_2"/>
    <property type="match status" value="1"/>
</dbReference>
<feature type="compositionally biased region" description="Acidic residues" evidence="7">
    <location>
        <begin position="557"/>
        <end position="567"/>
    </location>
</feature>
<dbReference type="SUPFAM" id="SSF90123">
    <property type="entry name" value="ABC transporter transmembrane region"/>
    <property type="match status" value="1"/>
</dbReference>
<sequence length="578" mass="58694">MRATARHGAARAAWLLLLGLAETAAALLLPAALARAVDTLLAGAPGARRWALACAGLAGAQLAAGAARSVLAGTTDARAAAWLRGRLIGHALALGPRGAAPFAPGDLATRATLNAAHAGAAPAALAAAAAGAAAPVGGLLALALLDWRLAAVLLAGLPLLALLLRSFARSTADALERYQRAQAAIAARLVEATRGATTIAAAGTLRRERDRVLAPLPELSAQGHRMWHVTARATGRSAALSPLLQLAVLATAGLLLSEGQLSTGGLLAAARYASFASAVGVCVGHVNRVVQARGAGRRIGEVLAAAPVRHGEAALPRPGAGRLRLRGVTAARDGRLVLDGLDLDVPGGATLAVVGRSGTGKSLLAAMAGRLADPDAGEVLLDGVPLRALTRRELREAVGYAFERPALLGGTLAGTIGYGPARPAPGRVAAAARSACADAFIRTLPEGYDTPCADAPLSGGELQRLGLARAFAHDGRLLILDDATSSLDTVTELRVGRALMSEAGGRTRLVVAHRAATAARADLVAWLDGGRVRALGPHHELWRLPEYRALWASDEPGAADEGEADEGEGVRDGRAARP</sequence>
<feature type="transmembrane region" description="Helical" evidence="8">
    <location>
        <begin position="149"/>
        <end position="168"/>
    </location>
</feature>
<dbReference type="EMBL" id="JAVREN010000040">
    <property type="protein sequence ID" value="MDT0309542.1"/>
    <property type="molecule type" value="Genomic_DNA"/>
</dbReference>
<dbReference type="PROSITE" id="PS00211">
    <property type="entry name" value="ABC_TRANSPORTER_1"/>
    <property type="match status" value="1"/>
</dbReference>
<keyword evidence="2 8" id="KW-0812">Transmembrane</keyword>
<reference evidence="12" key="1">
    <citation type="submission" date="2023-07" db="EMBL/GenBank/DDBJ databases">
        <title>30 novel species of actinomycetes from the DSMZ collection.</title>
        <authorList>
            <person name="Nouioui I."/>
        </authorList>
    </citation>
    <scope>NUCLEOTIDE SEQUENCE [LARGE SCALE GENOMIC DNA]</scope>
    <source>
        <strain evidence="12">DSM 44917</strain>
    </source>
</reference>
<organism evidence="11 12">
    <name type="scientific">Streptomyces boetiae</name>
    <dbReference type="NCBI Taxonomy" id="3075541"/>
    <lineage>
        <taxon>Bacteria</taxon>
        <taxon>Bacillati</taxon>
        <taxon>Actinomycetota</taxon>
        <taxon>Actinomycetes</taxon>
        <taxon>Kitasatosporales</taxon>
        <taxon>Streptomycetaceae</taxon>
        <taxon>Streptomyces</taxon>
    </lineage>
</organism>
<keyword evidence="12" id="KW-1185">Reference proteome</keyword>
<protein>
    <submittedName>
        <fullName evidence="11">ABC transporter ATP-binding protein</fullName>
    </submittedName>
</protein>
<dbReference type="InterPro" id="IPR011527">
    <property type="entry name" value="ABC1_TM_dom"/>
</dbReference>
<dbReference type="InterPro" id="IPR039421">
    <property type="entry name" value="Type_1_exporter"/>
</dbReference>
<dbReference type="PROSITE" id="PS50929">
    <property type="entry name" value="ABC_TM1F"/>
    <property type="match status" value="1"/>
</dbReference>
<dbReference type="Proteomes" id="UP001183388">
    <property type="component" value="Unassembled WGS sequence"/>
</dbReference>
<gene>
    <name evidence="11" type="ORF">RM780_21650</name>
</gene>
<keyword evidence="6 8" id="KW-0472">Membrane</keyword>
<dbReference type="PANTHER" id="PTHR43394:SF1">
    <property type="entry name" value="ATP-BINDING CASSETTE SUB-FAMILY B MEMBER 10, MITOCHONDRIAL"/>
    <property type="match status" value="1"/>
</dbReference>
<dbReference type="InterPro" id="IPR036640">
    <property type="entry name" value="ABC1_TM_sf"/>
</dbReference>
<name>A0ABU2LD92_9ACTN</name>
<evidence type="ECO:0000256" key="3">
    <source>
        <dbReference type="ARBA" id="ARBA00022741"/>
    </source>
</evidence>
<evidence type="ECO:0000256" key="6">
    <source>
        <dbReference type="ARBA" id="ARBA00023136"/>
    </source>
</evidence>